<dbReference type="AlphaFoldDB" id="A0A1G2R005"/>
<evidence type="ECO:0000313" key="12">
    <source>
        <dbReference type="Proteomes" id="UP000178092"/>
    </source>
</evidence>
<feature type="transmembrane region" description="Helical" evidence="10">
    <location>
        <begin position="34"/>
        <end position="55"/>
    </location>
</feature>
<dbReference type="Proteomes" id="UP000178092">
    <property type="component" value="Unassembled WGS sequence"/>
</dbReference>
<reference evidence="11 12" key="1">
    <citation type="journal article" date="2016" name="Nat. Commun.">
        <title>Thousands of microbial genomes shed light on interconnected biogeochemical processes in an aquifer system.</title>
        <authorList>
            <person name="Anantharaman K."/>
            <person name="Brown C.T."/>
            <person name="Hug L.A."/>
            <person name="Sharon I."/>
            <person name="Castelle C.J."/>
            <person name="Probst A.J."/>
            <person name="Thomas B.C."/>
            <person name="Singh A."/>
            <person name="Wilkins M.J."/>
            <person name="Karaoz U."/>
            <person name="Brodie E.L."/>
            <person name="Williams K.H."/>
            <person name="Hubbard S.S."/>
            <person name="Banfield J.F."/>
        </authorList>
    </citation>
    <scope>NUCLEOTIDE SEQUENCE [LARGE SCALE GENOMIC DNA]</scope>
</reference>
<gene>
    <name evidence="11" type="ORF">A3C04_00745</name>
</gene>
<evidence type="ECO:0000256" key="10">
    <source>
        <dbReference type="SAM" id="Phobius"/>
    </source>
</evidence>
<dbReference type="InterPro" id="IPR023596">
    <property type="entry name" value="Peptidase_PrsW_arch/bac"/>
</dbReference>
<keyword evidence="8 10" id="KW-1133">Transmembrane helix</keyword>
<evidence type="ECO:0000256" key="1">
    <source>
        <dbReference type="ARBA" id="ARBA00004651"/>
    </source>
</evidence>
<organism evidence="11 12">
    <name type="scientific">Candidatus Wildermuthbacteria bacterium RIFCSPHIGHO2_02_FULL_45_25</name>
    <dbReference type="NCBI Taxonomy" id="1802450"/>
    <lineage>
        <taxon>Bacteria</taxon>
        <taxon>Candidatus Wildermuthiibacteriota</taxon>
    </lineage>
</organism>
<keyword evidence="6 10" id="KW-0812">Transmembrane</keyword>
<dbReference type="EMBL" id="MHTV01000037">
    <property type="protein sequence ID" value="OHA66093.1"/>
    <property type="molecule type" value="Genomic_DNA"/>
</dbReference>
<evidence type="ECO:0000256" key="2">
    <source>
        <dbReference type="ARBA" id="ARBA00009165"/>
    </source>
</evidence>
<evidence type="ECO:0000256" key="8">
    <source>
        <dbReference type="ARBA" id="ARBA00022989"/>
    </source>
</evidence>
<dbReference type="GO" id="GO:0006508">
    <property type="term" value="P:proteolysis"/>
    <property type="evidence" value="ECO:0007669"/>
    <property type="project" value="UniProtKB-KW"/>
</dbReference>
<dbReference type="GO" id="GO:0008233">
    <property type="term" value="F:peptidase activity"/>
    <property type="evidence" value="ECO:0007669"/>
    <property type="project" value="UniProtKB-KW"/>
</dbReference>
<keyword evidence="5" id="KW-0645">Protease</keyword>
<evidence type="ECO:0000256" key="3">
    <source>
        <dbReference type="ARBA" id="ARBA00018997"/>
    </source>
</evidence>
<feature type="transmembrane region" description="Helical" evidence="10">
    <location>
        <begin position="203"/>
        <end position="226"/>
    </location>
</feature>
<feature type="transmembrane region" description="Helical" evidence="10">
    <location>
        <begin position="6"/>
        <end position="22"/>
    </location>
</feature>
<evidence type="ECO:0000313" key="11">
    <source>
        <dbReference type="EMBL" id="OHA66093.1"/>
    </source>
</evidence>
<evidence type="ECO:0000256" key="7">
    <source>
        <dbReference type="ARBA" id="ARBA00022801"/>
    </source>
</evidence>
<proteinExistence type="inferred from homology"/>
<dbReference type="PANTHER" id="PTHR36844:SF1">
    <property type="entry name" value="PROTEASE PRSW"/>
    <property type="match status" value="1"/>
</dbReference>
<dbReference type="PANTHER" id="PTHR36844">
    <property type="entry name" value="PROTEASE PRSW"/>
    <property type="match status" value="1"/>
</dbReference>
<evidence type="ECO:0000256" key="6">
    <source>
        <dbReference type="ARBA" id="ARBA00022692"/>
    </source>
</evidence>
<comment type="similarity">
    <text evidence="2">Belongs to the protease PrsW family.</text>
</comment>
<evidence type="ECO:0000256" key="5">
    <source>
        <dbReference type="ARBA" id="ARBA00022670"/>
    </source>
</evidence>
<dbReference type="Pfam" id="PF13367">
    <property type="entry name" value="PrsW-protease"/>
    <property type="match status" value="1"/>
</dbReference>
<accession>A0A1G2R005</accession>
<comment type="caution">
    <text evidence="11">The sequence shown here is derived from an EMBL/GenBank/DDBJ whole genome shotgun (WGS) entry which is preliminary data.</text>
</comment>
<feature type="transmembrane region" description="Helical" evidence="10">
    <location>
        <begin position="144"/>
        <end position="165"/>
    </location>
</feature>
<feature type="transmembrane region" description="Helical" evidence="10">
    <location>
        <begin position="177"/>
        <end position="197"/>
    </location>
</feature>
<dbReference type="InterPro" id="IPR026898">
    <property type="entry name" value="PrsW"/>
</dbReference>
<feature type="transmembrane region" description="Helical" evidence="10">
    <location>
        <begin position="107"/>
        <end position="132"/>
    </location>
</feature>
<feature type="transmembrane region" description="Helical" evidence="10">
    <location>
        <begin position="67"/>
        <end position="86"/>
    </location>
</feature>
<comment type="subcellular location">
    <subcellularLocation>
        <location evidence="1">Cell membrane</location>
        <topology evidence="1">Multi-pass membrane protein</topology>
    </subcellularLocation>
</comment>
<evidence type="ECO:0000256" key="4">
    <source>
        <dbReference type="ARBA" id="ARBA00022475"/>
    </source>
</evidence>
<sequence>MSYPLLFLFALTPSLIWLSFYLRKDRHPEPNRMVIKIFLFGTLITIPAIFVENSLEGFLSSFFDPKTFIFLALYYVFAVALVEELLKYIVVRMGALSDSALDEPLDVMLYMVISALGFAALENILLIFKLIADHSLPDIFFVNILRFGEAILLHALMSALWGYFIILSQKHENKRRLFFWSGLAIAVILHGLFDVYITTLGSLGIFQLLLPLFPLAILGLIISYLFQQVRSQKGLCTTS</sequence>
<keyword evidence="4" id="KW-1003">Cell membrane</keyword>
<dbReference type="GO" id="GO:0005886">
    <property type="term" value="C:plasma membrane"/>
    <property type="evidence" value="ECO:0007669"/>
    <property type="project" value="UniProtKB-SubCell"/>
</dbReference>
<keyword evidence="7" id="KW-0378">Hydrolase</keyword>
<protein>
    <recommendedName>
        <fullName evidence="3">Protease PrsW</fullName>
    </recommendedName>
</protein>
<evidence type="ECO:0000256" key="9">
    <source>
        <dbReference type="ARBA" id="ARBA00023136"/>
    </source>
</evidence>
<name>A0A1G2R005_9BACT</name>
<dbReference type="PIRSF" id="PIRSF016933">
    <property type="entry name" value="PrsW"/>
    <property type="match status" value="1"/>
</dbReference>
<keyword evidence="9 10" id="KW-0472">Membrane</keyword>